<protein>
    <recommendedName>
        <fullName evidence="2">HIT domain-containing protein</fullName>
    </recommendedName>
</protein>
<accession>A0A645DVI3</accession>
<comment type="caution">
    <text evidence="1">The sequence shown here is derived from an EMBL/GenBank/DDBJ whole genome shotgun (WGS) entry which is preliminary data.</text>
</comment>
<reference evidence="1" key="1">
    <citation type="submission" date="2019-08" db="EMBL/GenBank/DDBJ databases">
        <authorList>
            <person name="Kucharzyk K."/>
            <person name="Murdoch R.W."/>
            <person name="Higgins S."/>
            <person name="Loffler F."/>
        </authorList>
    </citation>
    <scope>NUCLEOTIDE SEQUENCE</scope>
</reference>
<proteinExistence type="predicted"/>
<evidence type="ECO:0000313" key="1">
    <source>
        <dbReference type="EMBL" id="MPM93341.1"/>
    </source>
</evidence>
<sequence length="175" mass="20533">MLVIPAYNRNLRNAARSQDCRFNHPLRKCAQFHLRSAVRLQSDKKDFTHNTRLRGKYRHNPFGQHTAQRNHLLAHHLACFKNVGSPVKFNPNKRVPLHRCRAHAAHIGSAVYRSFNMKSDQTLHFFGRHAMSISHYSNSRSSEIGEHIHIHFLSREYPAHNEQNRAQQYEKLIIE</sequence>
<organism evidence="1">
    <name type="scientific">bioreactor metagenome</name>
    <dbReference type="NCBI Taxonomy" id="1076179"/>
    <lineage>
        <taxon>unclassified sequences</taxon>
        <taxon>metagenomes</taxon>
        <taxon>ecological metagenomes</taxon>
    </lineage>
</organism>
<dbReference type="EMBL" id="VSSQ01040160">
    <property type="protein sequence ID" value="MPM93341.1"/>
    <property type="molecule type" value="Genomic_DNA"/>
</dbReference>
<gene>
    <name evidence="1" type="ORF">SDC9_140478</name>
</gene>
<dbReference type="AlphaFoldDB" id="A0A645DVI3"/>
<evidence type="ECO:0008006" key="2">
    <source>
        <dbReference type="Google" id="ProtNLM"/>
    </source>
</evidence>
<name>A0A645DVI3_9ZZZZ</name>